<evidence type="ECO:0000259" key="3">
    <source>
        <dbReference type="PROSITE" id="PS51462"/>
    </source>
</evidence>
<evidence type="ECO:0000313" key="6">
    <source>
        <dbReference type="Proteomes" id="UP000286288"/>
    </source>
</evidence>
<dbReference type="InterPro" id="IPR000086">
    <property type="entry name" value="NUDIX_hydrolase_dom"/>
</dbReference>
<name>A0A377KWS0_ENTCA</name>
<accession>A0A377KWS0</accession>
<dbReference type="SUPFAM" id="SSF55811">
    <property type="entry name" value="Nudix"/>
    <property type="match status" value="1"/>
</dbReference>
<dbReference type="Proteomes" id="UP001268896">
    <property type="component" value="Unassembled WGS sequence"/>
</dbReference>
<evidence type="ECO:0000313" key="4">
    <source>
        <dbReference type="EMBL" id="MDT2964103.1"/>
    </source>
</evidence>
<gene>
    <name evidence="5" type="ORF">DW084_02535</name>
    <name evidence="4" type="ORF">P7I32_05735</name>
</gene>
<dbReference type="InterPro" id="IPR051325">
    <property type="entry name" value="Nudix_hydrolase_domain"/>
</dbReference>
<dbReference type="EMBL" id="JARQDV010000002">
    <property type="protein sequence ID" value="MDT2964103.1"/>
    <property type="molecule type" value="Genomic_DNA"/>
</dbReference>
<evidence type="ECO:0000256" key="1">
    <source>
        <dbReference type="ARBA" id="ARBA00022801"/>
    </source>
</evidence>
<dbReference type="Gene3D" id="3.90.79.10">
    <property type="entry name" value="Nucleoside Triphosphate Pyrophosphohydrolase"/>
    <property type="match status" value="1"/>
</dbReference>
<dbReference type="PANTHER" id="PTHR21340:SF0">
    <property type="entry name" value="BIS(5'-NUCLEOSYL)-TETRAPHOSPHATASE [ASYMMETRICAL]"/>
    <property type="match status" value="1"/>
</dbReference>
<dbReference type="AlphaFoldDB" id="A0A377KWS0"/>
<comment type="similarity">
    <text evidence="2">Belongs to the Nudix hydrolase family.</text>
</comment>
<dbReference type="PRINTS" id="PR00502">
    <property type="entry name" value="NUDIXFAMILY"/>
</dbReference>
<dbReference type="EMBL" id="QRMZ01000002">
    <property type="protein sequence ID" value="RHK08010.1"/>
    <property type="molecule type" value="Genomic_DNA"/>
</dbReference>
<dbReference type="PROSITE" id="PS00893">
    <property type="entry name" value="NUDIX_BOX"/>
    <property type="match status" value="1"/>
</dbReference>
<dbReference type="InterPro" id="IPR020084">
    <property type="entry name" value="NUDIX_hydrolase_CS"/>
</dbReference>
<dbReference type="Pfam" id="PF00293">
    <property type="entry name" value="NUDIX"/>
    <property type="match status" value="1"/>
</dbReference>
<dbReference type="GO" id="GO:0006167">
    <property type="term" value="P:AMP biosynthetic process"/>
    <property type="evidence" value="ECO:0007669"/>
    <property type="project" value="TreeGrafter"/>
</dbReference>
<dbReference type="Proteomes" id="UP000286288">
    <property type="component" value="Unassembled WGS sequence"/>
</dbReference>
<evidence type="ECO:0000256" key="2">
    <source>
        <dbReference type="RuleBase" id="RU003476"/>
    </source>
</evidence>
<evidence type="ECO:0000313" key="5">
    <source>
        <dbReference type="EMBL" id="RHK08010.1"/>
    </source>
</evidence>
<proteinExistence type="inferred from homology"/>
<dbReference type="PROSITE" id="PS51462">
    <property type="entry name" value="NUDIX"/>
    <property type="match status" value="1"/>
</dbReference>
<feature type="domain" description="Nudix hydrolase" evidence="3">
    <location>
        <begin position="16"/>
        <end position="147"/>
    </location>
</feature>
<dbReference type="GO" id="GO:0006754">
    <property type="term" value="P:ATP biosynthetic process"/>
    <property type="evidence" value="ECO:0007669"/>
    <property type="project" value="TreeGrafter"/>
</dbReference>
<sequence>MPEKEIVFGEKEAGKPYKSRYGAYVVLPNEKNEVILVQAPNGAYFLPGGEIEPNESKEEAIQRELIEELGFEGEIAEYLGEAVEYFYSRHRDTFYHHPGYFYLMTQWKKVCEPTEETNQLSWHTPEEAIQRLKRGSHKWAVEQWLAK</sequence>
<protein>
    <submittedName>
        <fullName evidence="5">NUDIX domain-containing protein</fullName>
    </submittedName>
    <submittedName>
        <fullName evidence="4">NUDIX hydrolase</fullName>
    </submittedName>
</protein>
<dbReference type="CDD" id="cd04684">
    <property type="entry name" value="NUDIX_Hydrolase"/>
    <property type="match status" value="1"/>
</dbReference>
<dbReference type="InterPro" id="IPR020476">
    <property type="entry name" value="Nudix_hydrolase"/>
</dbReference>
<reference evidence="4" key="2">
    <citation type="submission" date="2023-03" db="EMBL/GenBank/DDBJ databases">
        <authorList>
            <person name="Shen W."/>
            <person name="Cai J."/>
        </authorList>
    </citation>
    <scope>NUCLEOTIDE SEQUENCE</scope>
    <source>
        <strain evidence="4">K72-2</strain>
    </source>
</reference>
<comment type="caution">
    <text evidence="5">The sequence shown here is derived from an EMBL/GenBank/DDBJ whole genome shotgun (WGS) entry which is preliminary data.</text>
</comment>
<dbReference type="GeneID" id="15143006"/>
<dbReference type="GO" id="GO:0004081">
    <property type="term" value="F:bis(5'-nucleosyl)-tetraphosphatase (asymmetrical) activity"/>
    <property type="evidence" value="ECO:0007669"/>
    <property type="project" value="TreeGrafter"/>
</dbReference>
<reference evidence="5 6" key="1">
    <citation type="submission" date="2018-08" db="EMBL/GenBank/DDBJ databases">
        <title>A genome reference for cultivated species of the human gut microbiota.</title>
        <authorList>
            <person name="Zou Y."/>
            <person name="Xue W."/>
            <person name="Luo G."/>
        </authorList>
    </citation>
    <scope>NUCLEOTIDE SEQUENCE [LARGE SCALE GENOMIC DNA]</scope>
    <source>
        <strain evidence="5 6">AF48-16</strain>
    </source>
</reference>
<keyword evidence="1 2" id="KW-0378">Hydrolase</keyword>
<dbReference type="InterPro" id="IPR015797">
    <property type="entry name" value="NUDIX_hydrolase-like_dom_sf"/>
</dbReference>
<dbReference type="PANTHER" id="PTHR21340">
    <property type="entry name" value="DIADENOSINE 5,5-P1,P4-TETRAPHOSPHATE PYROPHOSPHOHYDROLASE MUTT"/>
    <property type="match status" value="1"/>
</dbReference>
<dbReference type="RefSeq" id="WP_005228661.1">
    <property type="nucleotide sequence ID" value="NZ_BJMG01000004.1"/>
</dbReference>
<organism evidence="5 6">
    <name type="scientific">Enterococcus casseliflavus</name>
    <name type="common">Enterococcus flavescens</name>
    <dbReference type="NCBI Taxonomy" id="37734"/>
    <lineage>
        <taxon>Bacteria</taxon>
        <taxon>Bacillati</taxon>
        <taxon>Bacillota</taxon>
        <taxon>Bacilli</taxon>
        <taxon>Lactobacillales</taxon>
        <taxon>Enterococcaceae</taxon>
        <taxon>Enterococcus</taxon>
    </lineage>
</organism>